<protein>
    <submittedName>
        <fullName evidence="1">Uncharacterized protein</fullName>
    </submittedName>
</protein>
<name>A0A2A5AYD6_9GAMM</name>
<dbReference type="Proteomes" id="UP000218327">
    <property type="component" value="Unassembled WGS sequence"/>
</dbReference>
<dbReference type="AlphaFoldDB" id="A0A2A5AYD6"/>
<accession>A0A2A5AYD6</accession>
<evidence type="ECO:0000313" key="1">
    <source>
        <dbReference type="EMBL" id="PCJ24111.1"/>
    </source>
</evidence>
<reference evidence="2" key="1">
    <citation type="submission" date="2017-08" db="EMBL/GenBank/DDBJ databases">
        <title>A dynamic microbial community with high functional redundancy inhabits the cold, oxic subseafloor aquifer.</title>
        <authorList>
            <person name="Tully B.J."/>
            <person name="Wheat C.G."/>
            <person name="Glazer B.T."/>
            <person name="Huber J.A."/>
        </authorList>
    </citation>
    <scope>NUCLEOTIDE SEQUENCE [LARGE SCALE GENOMIC DNA]</scope>
</reference>
<dbReference type="EMBL" id="NVVJ01000030">
    <property type="protein sequence ID" value="PCJ24111.1"/>
    <property type="molecule type" value="Genomic_DNA"/>
</dbReference>
<evidence type="ECO:0000313" key="2">
    <source>
        <dbReference type="Proteomes" id="UP000218327"/>
    </source>
</evidence>
<gene>
    <name evidence="1" type="ORF">COA96_10220</name>
</gene>
<organism evidence="1 2">
    <name type="scientific">SAR86 cluster bacterium</name>
    <dbReference type="NCBI Taxonomy" id="2030880"/>
    <lineage>
        <taxon>Bacteria</taxon>
        <taxon>Pseudomonadati</taxon>
        <taxon>Pseudomonadota</taxon>
        <taxon>Gammaproteobacteria</taxon>
        <taxon>SAR86 cluster</taxon>
    </lineage>
</organism>
<proteinExistence type="predicted"/>
<comment type="caution">
    <text evidence="1">The sequence shown here is derived from an EMBL/GenBank/DDBJ whole genome shotgun (WGS) entry which is preliminary data.</text>
</comment>
<sequence>MKQGIEDMAESLGDALPAKMKQIREEYIPSYQSVGPAGGFAVMMMQHSLTKAEQALSSGDVVEMLEVFAELNAFKL</sequence>